<dbReference type="Proteomes" id="UP001341840">
    <property type="component" value="Unassembled WGS sequence"/>
</dbReference>
<gene>
    <name evidence="1" type="ORF">PIB30_072813</name>
</gene>
<organism evidence="1 2">
    <name type="scientific">Stylosanthes scabra</name>
    <dbReference type="NCBI Taxonomy" id="79078"/>
    <lineage>
        <taxon>Eukaryota</taxon>
        <taxon>Viridiplantae</taxon>
        <taxon>Streptophyta</taxon>
        <taxon>Embryophyta</taxon>
        <taxon>Tracheophyta</taxon>
        <taxon>Spermatophyta</taxon>
        <taxon>Magnoliopsida</taxon>
        <taxon>eudicotyledons</taxon>
        <taxon>Gunneridae</taxon>
        <taxon>Pentapetalae</taxon>
        <taxon>rosids</taxon>
        <taxon>fabids</taxon>
        <taxon>Fabales</taxon>
        <taxon>Fabaceae</taxon>
        <taxon>Papilionoideae</taxon>
        <taxon>50 kb inversion clade</taxon>
        <taxon>dalbergioids sensu lato</taxon>
        <taxon>Dalbergieae</taxon>
        <taxon>Pterocarpus clade</taxon>
        <taxon>Stylosanthes</taxon>
    </lineage>
</organism>
<reference evidence="1 2" key="1">
    <citation type="journal article" date="2023" name="Plants (Basel)">
        <title>Bridging the Gap: Combining Genomics and Transcriptomics Approaches to Understand Stylosanthes scabra, an Orphan Legume from the Brazilian Caatinga.</title>
        <authorList>
            <person name="Ferreira-Neto J.R.C."/>
            <person name="da Silva M.D."/>
            <person name="Binneck E."/>
            <person name="de Melo N.F."/>
            <person name="da Silva R.H."/>
            <person name="de Melo A.L.T.M."/>
            <person name="Pandolfi V."/>
            <person name="Bustamante F.O."/>
            <person name="Brasileiro-Vidal A.C."/>
            <person name="Benko-Iseppon A.M."/>
        </authorList>
    </citation>
    <scope>NUCLEOTIDE SEQUENCE [LARGE SCALE GENOMIC DNA]</scope>
    <source>
        <tissue evidence="1">Leaves</tissue>
    </source>
</reference>
<evidence type="ECO:0000313" key="2">
    <source>
        <dbReference type="Proteomes" id="UP001341840"/>
    </source>
</evidence>
<proteinExistence type="predicted"/>
<sequence>MQDRIIGKIHNGEVVAKDGRRMRARLSELVKKIQDPLYLRERGGVSTVLGLGGAATPGELLRALPGDEIRPIKDAISRRRSLIIRSVNRVGNIRASDGCIL</sequence>
<dbReference type="EMBL" id="JASCZI010000870">
    <property type="protein sequence ID" value="MED6113647.1"/>
    <property type="molecule type" value="Genomic_DNA"/>
</dbReference>
<protein>
    <submittedName>
        <fullName evidence="1">Uncharacterized protein</fullName>
    </submittedName>
</protein>
<comment type="caution">
    <text evidence="1">The sequence shown here is derived from an EMBL/GenBank/DDBJ whole genome shotgun (WGS) entry which is preliminary data.</text>
</comment>
<accession>A0ABU6QPA9</accession>
<name>A0ABU6QPA9_9FABA</name>
<keyword evidence="2" id="KW-1185">Reference proteome</keyword>
<evidence type="ECO:0000313" key="1">
    <source>
        <dbReference type="EMBL" id="MED6113647.1"/>
    </source>
</evidence>